<dbReference type="Pfam" id="PF01433">
    <property type="entry name" value="Peptidase_M1"/>
    <property type="match status" value="1"/>
</dbReference>
<dbReference type="STRING" id="56408.A0A1E5RP56"/>
<protein>
    <submittedName>
        <fullName evidence="3">Ribosome-associated protein</fullName>
    </submittedName>
</protein>
<dbReference type="PANTHER" id="PTHR11533">
    <property type="entry name" value="PROTEASE M1 ZINC METALLOPROTEASE"/>
    <property type="match status" value="1"/>
</dbReference>
<evidence type="ECO:0000259" key="1">
    <source>
        <dbReference type="Pfam" id="PF01433"/>
    </source>
</evidence>
<accession>A0A1E5RP56</accession>
<dbReference type="GO" id="GO:0006508">
    <property type="term" value="P:proteolysis"/>
    <property type="evidence" value="ECO:0007669"/>
    <property type="project" value="TreeGrafter"/>
</dbReference>
<name>A0A1E5RP56_9ASCO</name>
<dbReference type="InterPro" id="IPR050344">
    <property type="entry name" value="Peptidase_M1_aminopeptidases"/>
</dbReference>
<dbReference type="EMBL" id="LPNM01000005">
    <property type="protein sequence ID" value="OEJ88483.1"/>
    <property type="molecule type" value="Genomic_DNA"/>
</dbReference>
<dbReference type="GO" id="GO:0042277">
    <property type="term" value="F:peptide binding"/>
    <property type="evidence" value="ECO:0007669"/>
    <property type="project" value="TreeGrafter"/>
</dbReference>
<sequence>MSLIDTQNVKIDKYQLFLDINPVKTNFNGSATIFFKTPLNGQELGSIKLYVDDLILIDYKINNSDSYNDSELDITNHTTTLPLHDHCEISKITINYIGKISTISTFKDKTYGIFKTNIMNESGNANNIVISTHCQPNFASKIFPCLLNSKSKIQLTIKTLSKFKVVSNTGVLQSQLLESSDERMVTFKETPYIQHAVFGFTLGDLDHIQTTVTATTSSGESKKIPITVYSPISIQDCSFALDIIAKYFAKLNNEVFKKNPYPLDKLDFVALPFLSDYAMENHGMVSIQMNHLVLPKLVKNSAEYQQMEQLLCHELVHLWMGNYISFHWEHLWFNEAFATYMANHIIPNSFQSDDYLTNYHATCLNFTTQNTNQKTIANGIPTHITFNSTTDQLFNPQNYVKGIPVIRALVEMCGFDKFIQSLSQFFTNYEEVIDPKEIFEKNGIADSYDWFVSQWKECPVISVSKESSTNVENSPVYKIKGISENDAFPVFLNGGVTLKAKDLMLESNRAVLGKTFLFNEQGHGLYRVKYEGHGAIQNLLNNLPKIAEFDFYAILQDLQHFINTGTNINKYDISLPIEILTRMVSSQEIFVTLKNHDNNKNYTRAICMILEILEKIQLSVVKYGSGNATEPILGVDIYNNVLKPLFEIVKPQLFDTEMMEFLLEDVSEQEWSILSHLIFLLKTDEQVYEFSGAVIKSILSGRPIKSKIPMEIVGSCMASYSYGVDNVKDWKKIFNMVKNCEPYMHHIDYNSMDFQSVKEASFYMQNAITQNIGFVISPSIVSKLLNFIYTNIESTSIELLLFGVVFNQKQPDLKKLVWEWYQTNFDNIAQRSLRKGSKDAAEMLKTLQNISLLVFSMFLIEDSSKIDQFIILKHSKFNQDLQLDKIWALVKEREMHYIMLYQLLLQVKYDL</sequence>
<dbReference type="OrthoDB" id="10031169at2759"/>
<dbReference type="GO" id="GO:0008270">
    <property type="term" value="F:zinc ion binding"/>
    <property type="evidence" value="ECO:0007669"/>
    <property type="project" value="InterPro"/>
</dbReference>
<gene>
    <name evidence="3" type="ORF">AWRI3579_g784</name>
</gene>
<dbReference type="InterPro" id="IPR045357">
    <property type="entry name" value="Aminopeptidase_N-like_N"/>
</dbReference>
<keyword evidence="4" id="KW-1185">Reference proteome</keyword>
<dbReference type="GO" id="GO:0016020">
    <property type="term" value="C:membrane"/>
    <property type="evidence" value="ECO:0007669"/>
    <property type="project" value="TreeGrafter"/>
</dbReference>
<dbReference type="InterPro" id="IPR014782">
    <property type="entry name" value="Peptidase_M1_dom"/>
</dbReference>
<dbReference type="Gene3D" id="2.60.40.1730">
    <property type="entry name" value="tricorn interacting facor f3 domain"/>
    <property type="match status" value="1"/>
</dbReference>
<dbReference type="SUPFAM" id="SSF63737">
    <property type="entry name" value="Leukotriene A4 hydrolase N-terminal domain"/>
    <property type="match status" value="1"/>
</dbReference>
<dbReference type="InParanoid" id="A0A1E5RP56"/>
<dbReference type="AlphaFoldDB" id="A0A1E5RP56"/>
<reference evidence="4" key="1">
    <citation type="journal article" date="2016" name="Genome Announc.">
        <title>Genome sequences of three species of Hanseniaspora isolated from spontaneous wine fermentations.</title>
        <authorList>
            <person name="Sternes P.R."/>
            <person name="Lee D."/>
            <person name="Kutyna D.R."/>
            <person name="Borneman A.R."/>
        </authorList>
    </citation>
    <scope>NUCLEOTIDE SEQUENCE [LARGE SCALE GENOMIC DNA]</scope>
    <source>
        <strain evidence="4">AWRI3579</strain>
    </source>
</reference>
<evidence type="ECO:0000313" key="3">
    <source>
        <dbReference type="EMBL" id="OEJ88483.1"/>
    </source>
</evidence>
<dbReference type="GO" id="GO:0005737">
    <property type="term" value="C:cytoplasm"/>
    <property type="evidence" value="ECO:0007669"/>
    <property type="project" value="TreeGrafter"/>
</dbReference>
<feature type="domain" description="Peptidase M1 membrane alanine aminopeptidase" evidence="1">
    <location>
        <begin position="239"/>
        <end position="431"/>
    </location>
</feature>
<dbReference type="PANTHER" id="PTHR11533:SF299">
    <property type="entry name" value="AMINOPEPTIDASE"/>
    <property type="match status" value="1"/>
</dbReference>
<dbReference type="Gene3D" id="1.10.390.10">
    <property type="entry name" value="Neutral Protease Domain 2"/>
    <property type="match status" value="1"/>
</dbReference>
<dbReference type="Pfam" id="PF17900">
    <property type="entry name" value="Peptidase_M1_N"/>
    <property type="match status" value="1"/>
</dbReference>
<organism evidence="3 4">
    <name type="scientific">Hanseniaspora osmophila</name>
    <dbReference type="NCBI Taxonomy" id="56408"/>
    <lineage>
        <taxon>Eukaryota</taxon>
        <taxon>Fungi</taxon>
        <taxon>Dikarya</taxon>
        <taxon>Ascomycota</taxon>
        <taxon>Saccharomycotina</taxon>
        <taxon>Saccharomycetes</taxon>
        <taxon>Saccharomycodales</taxon>
        <taxon>Saccharomycodaceae</taxon>
        <taxon>Hanseniaspora</taxon>
    </lineage>
</organism>
<evidence type="ECO:0000313" key="4">
    <source>
        <dbReference type="Proteomes" id="UP000095728"/>
    </source>
</evidence>
<comment type="caution">
    <text evidence="3">The sequence shown here is derived from an EMBL/GenBank/DDBJ whole genome shotgun (WGS) entry which is preliminary data.</text>
</comment>
<dbReference type="FunCoup" id="A0A1E5RP56">
    <property type="interactions" value="107"/>
</dbReference>
<dbReference type="GO" id="GO:0043171">
    <property type="term" value="P:peptide catabolic process"/>
    <property type="evidence" value="ECO:0007669"/>
    <property type="project" value="TreeGrafter"/>
</dbReference>
<proteinExistence type="predicted"/>
<dbReference type="SUPFAM" id="SSF55486">
    <property type="entry name" value="Metalloproteases ('zincins'), catalytic domain"/>
    <property type="match status" value="1"/>
</dbReference>
<dbReference type="GO" id="GO:0070006">
    <property type="term" value="F:metalloaminopeptidase activity"/>
    <property type="evidence" value="ECO:0007669"/>
    <property type="project" value="TreeGrafter"/>
</dbReference>
<feature type="domain" description="Aminopeptidase N-like N-terminal" evidence="2">
    <location>
        <begin position="12"/>
        <end position="192"/>
    </location>
</feature>
<evidence type="ECO:0000259" key="2">
    <source>
        <dbReference type="Pfam" id="PF17900"/>
    </source>
</evidence>
<dbReference type="InterPro" id="IPR027268">
    <property type="entry name" value="Peptidase_M4/M1_CTD_sf"/>
</dbReference>
<dbReference type="Proteomes" id="UP000095728">
    <property type="component" value="Unassembled WGS sequence"/>
</dbReference>
<dbReference type="InterPro" id="IPR042097">
    <property type="entry name" value="Aminopeptidase_N-like_N_sf"/>
</dbReference>